<evidence type="ECO:0000256" key="1">
    <source>
        <dbReference type="SAM" id="Coils"/>
    </source>
</evidence>
<dbReference type="InterPro" id="IPR011990">
    <property type="entry name" value="TPR-like_helical_dom_sf"/>
</dbReference>
<evidence type="ECO:0000313" key="4">
    <source>
        <dbReference type="EMBL" id="KIF82061.1"/>
    </source>
</evidence>
<dbReference type="AlphaFoldDB" id="A0A0C2BVK8"/>
<dbReference type="STRING" id="709839.TSA66_00365"/>
<proteinExistence type="predicted"/>
<dbReference type="Proteomes" id="UP000031572">
    <property type="component" value="Unassembled WGS sequence"/>
</dbReference>
<reference evidence="4 6" key="1">
    <citation type="submission" date="2014-12" db="EMBL/GenBank/DDBJ databases">
        <title>Denitrispirillum autotrophicum gen. nov., sp. nov., Denitrifying, Facultatively Autotrophic Bacteria Isolated from Rice Paddy Soil.</title>
        <authorList>
            <person name="Ishii S."/>
            <person name="Ashida N."/>
            <person name="Ohno H."/>
            <person name="Otsuka S."/>
            <person name="Yokota A."/>
            <person name="Senoo K."/>
        </authorList>
    </citation>
    <scope>NUCLEOTIDE SEQUENCE [LARGE SCALE GENOMIC DNA]</scope>
    <source>
        <strain evidence="4 6">TSA66</strain>
    </source>
</reference>
<keyword evidence="2" id="KW-0732">Signal</keyword>
<evidence type="ECO:0000313" key="6">
    <source>
        <dbReference type="Proteomes" id="UP000031572"/>
    </source>
</evidence>
<dbReference type="EMBL" id="JWJG01000004">
    <property type="protein sequence ID" value="KIF84145.1"/>
    <property type="molecule type" value="Genomic_DNA"/>
</dbReference>
<dbReference type="Gene3D" id="1.25.40.10">
    <property type="entry name" value="Tetratricopeptide repeat domain"/>
    <property type="match status" value="1"/>
</dbReference>
<sequence length="220" mass="25536">MKAKTMKHLTSILFALILSTNAWALPPQIEADRLLLQAKTALDANDYEIAIQSFEKAAVLNVKMPDTFYFHFGKAYSGAKKWEKARAAYEQYLNQTGTRGKFYREALEGFNQADLEWTKAEKAYTDAMAKYTQEQNRYEANMRNCKTQEYDDYRKELEDRKERAWQKCQNYGKYGCMDGMSGSKALLEAAESASKRVWEFNEAPNTWCNKRYTAPSKPQR</sequence>
<evidence type="ECO:0000313" key="3">
    <source>
        <dbReference type="EMBL" id="KIF81694.1"/>
    </source>
</evidence>
<evidence type="ECO:0000256" key="2">
    <source>
        <dbReference type="SAM" id="SignalP"/>
    </source>
</evidence>
<gene>
    <name evidence="5" type="ORF">TSA66_00365</name>
    <name evidence="3" type="ORF">TSA66_14290</name>
    <name evidence="4" type="ORF">TSA66_16655</name>
</gene>
<organism evidence="4 6">
    <name type="scientific">Noviherbaspirillum autotrophicum</name>
    <dbReference type="NCBI Taxonomy" id="709839"/>
    <lineage>
        <taxon>Bacteria</taxon>
        <taxon>Pseudomonadati</taxon>
        <taxon>Pseudomonadota</taxon>
        <taxon>Betaproteobacteria</taxon>
        <taxon>Burkholderiales</taxon>
        <taxon>Oxalobacteraceae</taxon>
        <taxon>Noviherbaspirillum</taxon>
    </lineage>
</organism>
<name>A0A0C2BVK8_9BURK</name>
<keyword evidence="1" id="KW-0175">Coiled coil</keyword>
<evidence type="ECO:0000313" key="5">
    <source>
        <dbReference type="EMBL" id="KIF84145.1"/>
    </source>
</evidence>
<keyword evidence="6" id="KW-1185">Reference proteome</keyword>
<feature type="coiled-coil region" evidence="1">
    <location>
        <begin position="128"/>
        <end position="163"/>
    </location>
</feature>
<accession>A0A0C2BVK8</accession>
<protein>
    <submittedName>
        <fullName evidence="4">Uncharacterized protein</fullName>
    </submittedName>
</protein>
<feature type="chain" id="PRO_5007392082" evidence="2">
    <location>
        <begin position="25"/>
        <end position="220"/>
    </location>
</feature>
<dbReference type="SUPFAM" id="SSF48452">
    <property type="entry name" value="TPR-like"/>
    <property type="match status" value="1"/>
</dbReference>
<dbReference type="EMBL" id="JWJG01000028">
    <property type="protein sequence ID" value="KIF82061.1"/>
    <property type="molecule type" value="Genomic_DNA"/>
</dbReference>
<feature type="signal peptide" evidence="2">
    <location>
        <begin position="1"/>
        <end position="24"/>
    </location>
</feature>
<comment type="caution">
    <text evidence="4">The sequence shown here is derived from an EMBL/GenBank/DDBJ whole genome shotgun (WGS) entry which is preliminary data.</text>
</comment>
<dbReference type="EMBL" id="JWJG01000028">
    <property type="protein sequence ID" value="KIF81694.1"/>
    <property type="molecule type" value="Genomic_DNA"/>
</dbReference>